<dbReference type="STRING" id="52.CMC5_003470"/>
<evidence type="ECO:0000313" key="3">
    <source>
        <dbReference type="Proteomes" id="UP000067626"/>
    </source>
</evidence>
<dbReference type="AlphaFoldDB" id="A0A0K1E6P5"/>
<dbReference type="InterPro" id="IPR029044">
    <property type="entry name" value="Nucleotide-diphossugar_trans"/>
</dbReference>
<dbReference type="InterPro" id="IPR050256">
    <property type="entry name" value="Glycosyltransferase_2"/>
</dbReference>
<dbReference type="Pfam" id="PF00535">
    <property type="entry name" value="Glycos_transf_2"/>
    <property type="match status" value="1"/>
</dbReference>
<dbReference type="EMBL" id="CP012159">
    <property type="protein sequence ID" value="AKT36233.1"/>
    <property type="molecule type" value="Genomic_DNA"/>
</dbReference>
<gene>
    <name evidence="2" type="primary">nfrB</name>
    <name evidence="2" type="ORF">CMC5_003470</name>
</gene>
<name>A0A0K1E6P5_CHOCO</name>
<feature type="domain" description="Glycosyltransferase 2-like" evidence="1">
    <location>
        <begin position="7"/>
        <end position="166"/>
    </location>
</feature>
<dbReference type="GO" id="GO:0016740">
    <property type="term" value="F:transferase activity"/>
    <property type="evidence" value="ECO:0007669"/>
    <property type="project" value="UniProtKB-KW"/>
</dbReference>
<dbReference type="Proteomes" id="UP000067626">
    <property type="component" value="Chromosome"/>
</dbReference>
<dbReference type="PANTHER" id="PTHR48090:SF7">
    <property type="entry name" value="RFBJ PROTEIN"/>
    <property type="match status" value="1"/>
</dbReference>
<protein>
    <submittedName>
        <fullName evidence="2">Glycosyl transferase family 2</fullName>
    </submittedName>
</protein>
<dbReference type="InterPro" id="IPR001173">
    <property type="entry name" value="Glyco_trans_2-like"/>
</dbReference>
<dbReference type="KEGG" id="ccro:CMC5_003470"/>
<dbReference type="RefSeq" id="WP_050428785.1">
    <property type="nucleotide sequence ID" value="NZ_CP012159.1"/>
</dbReference>
<dbReference type="OrthoDB" id="9811884at2"/>
<proteinExistence type="predicted"/>
<sequence>MTAPDISIVIPVYNEEAILHAAVVDLRERLSPLDWRYEIVLAENGSRDATARIASDLAAKYPEVRTFSTGSPNYGAALRQGIEQARGAIVICEEIDLCDTEFHQRAVQLLAEGELEMVIGSKLIDGAQDERPWARHAASQLYNGLLRVTLGFRGTDTHGLKAFLRRPLSPVVDACVVDRDVFASELVIRAYRADLRIREIPVRVLEKRRPSINLTRRVPHVLRNLARLTWAIRVRG</sequence>
<dbReference type="PANTHER" id="PTHR48090">
    <property type="entry name" value="UNDECAPRENYL-PHOSPHATE 4-DEOXY-4-FORMAMIDO-L-ARABINOSE TRANSFERASE-RELATED"/>
    <property type="match status" value="1"/>
</dbReference>
<keyword evidence="3" id="KW-1185">Reference proteome</keyword>
<dbReference type="CDD" id="cd04179">
    <property type="entry name" value="DPM_DPG-synthase_like"/>
    <property type="match status" value="1"/>
</dbReference>
<evidence type="ECO:0000259" key="1">
    <source>
        <dbReference type="Pfam" id="PF00535"/>
    </source>
</evidence>
<organism evidence="2 3">
    <name type="scientific">Chondromyces crocatus</name>
    <dbReference type="NCBI Taxonomy" id="52"/>
    <lineage>
        <taxon>Bacteria</taxon>
        <taxon>Pseudomonadati</taxon>
        <taxon>Myxococcota</taxon>
        <taxon>Polyangia</taxon>
        <taxon>Polyangiales</taxon>
        <taxon>Polyangiaceae</taxon>
        <taxon>Chondromyces</taxon>
    </lineage>
</organism>
<evidence type="ECO:0000313" key="2">
    <source>
        <dbReference type="EMBL" id="AKT36233.1"/>
    </source>
</evidence>
<keyword evidence="2" id="KW-0808">Transferase</keyword>
<reference evidence="2 3" key="1">
    <citation type="submission" date="2015-07" db="EMBL/GenBank/DDBJ databases">
        <title>Genome analysis of myxobacterium Chondromyces crocatus Cm c5 reveals a high potential for natural compound synthesis and the genetic basis for the loss of fruiting body formation.</title>
        <authorList>
            <person name="Zaburannyi N."/>
            <person name="Bunk B."/>
            <person name="Maier J."/>
            <person name="Overmann J."/>
            <person name="Mueller R."/>
        </authorList>
    </citation>
    <scope>NUCLEOTIDE SEQUENCE [LARGE SCALE GENOMIC DNA]</scope>
    <source>
        <strain evidence="2 3">Cm c5</strain>
    </source>
</reference>
<dbReference type="SUPFAM" id="SSF53448">
    <property type="entry name" value="Nucleotide-diphospho-sugar transferases"/>
    <property type="match status" value="1"/>
</dbReference>
<accession>A0A0K1E6P5</accession>
<dbReference type="Gene3D" id="3.90.550.10">
    <property type="entry name" value="Spore Coat Polysaccharide Biosynthesis Protein SpsA, Chain A"/>
    <property type="match status" value="1"/>
</dbReference>